<evidence type="ECO:0000313" key="2">
    <source>
        <dbReference type="Proteomes" id="UP000597338"/>
    </source>
</evidence>
<name>A0ABQ1L576_9SPHI</name>
<organism evidence="1 2">
    <name type="scientific">Parapedobacter defluvii</name>
    <dbReference type="NCBI Taxonomy" id="2045106"/>
    <lineage>
        <taxon>Bacteria</taxon>
        <taxon>Pseudomonadati</taxon>
        <taxon>Bacteroidota</taxon>
        <taxon>Sphingobacteriia</taxon>
        <taxon>Sphingobacteriales</taxon>
        <taxon>Sphingobacteriaceae</taxon>
        <taxon>Parapedobacter</taxon>
    </lineage>
</organism>
<dbReference type="Proteomes" id="UP000597338">
    <property type="component" value="Unassembled WGS sequence"/>
</dbReference>
<sequence length="55" mass="6246">MYIMKKAVKIEDVVLGNKVTITIDEQLNKLKGKVLAPRKLAQANKSLRKIKKLPE</sequence>
<evidence type="ECO:0000313" key="1">
    <source>
        <dbReference type="EMBL" id="GGC18048.1"/>
    </source>
</evidence>
<comment type="caution">
    <text evidence="1">The sequence shown here is derived from an EMBL/GenBank/DDBJ whole genome shotgun (WGS) entry which is preliminary data.</text>
</comment>
<accession>A0ABQ1L576</accession>
<gene>
    <name evidence="1" type="ORF">GCM10011386_07490</name>
</gene>
<reference evidence="2" key="1">
    <citation type="journal article" date="2019" name="Int. J. Syst. Evol. Microbiol.">
        <title>The Global Catalogue of Microorganisms (GCM) 10K type strain sequencing project: providing services to taxonomists for standard genome sequencing and annotation.</title>
        <authorList>
            <consortium name="The Broad Institute Genomics Platform"/>
            <consortium name="The Broad Institute Genome Sequencing Center for Infectious Disease"/>
            <person name="Wu L."/>
            <person name="Ma J."/>
        </authorList>
    </citation>
    <scope>NUCLEOTIDE SEQUENCE [LARGE SCALE GENOMIC DNA]</scope>
    <source>
        <strain evidence="2">CGMCC 1.15342</strain>
    </source>
</reference>
<dbReference type="EMBL" id="BMIK01000001">
    <property type="protein sequence ID" value="GGC18048.1"/>
    <property type="molecule type" value="Genomic_DNA"/>
</dbReference>
<proteinExistence type="predicted"/>
<protein>
    <submittedName>
        <fullName evidence="1">Uncharacterized protein</fullName>
    </submittedName>
</protein>
<keyword evidence="2" id="KW-1185">Reference proteome</keyword>